<evidence type="ECO:0000313" key="1">
    <source>
        <dbReference type="EMBL" id="JAC29663.1"/>
    </source>
</evidence>
<dbReference type="GO" id="GO:0043176">
    <property type="term" value="F:amine binding"/>
    <property type="evidence" value="ECO:0007669"/>
    <property type="project" value="InterPro"/>
</dbReference>
<reference evidence="1" key="1">
    <citation type="submission" date="2014-03" db="EMBL/GenBank/DDBJ databases">
        <title>The sialotranscriptome of Amblyomma triste, Amblyomma parvum and Amblyomma cajennense ticks, uncovered by 454-based RNA-seq.</title>
        <authorList>
            <person name="Garcia G.R."/>
            <person name="Gardinassi L.G."/>
            <person name="Ribeiro J.M."/>
            <person name="Anatriello E."/>
            <person name="Ferreira B.R."/>
            <person name="Moreira H.N."/>
            <person name="Mafra C."/>
            <person name="Olegario M.M."/>
            <person name="Szabo P.J."/>
            <person name="Miranda-Santos I.K."/>
            <person name="Maruyama S.R."/>
        </authorList>
    </citation>
    <scope>NUCLEOTIDE SEQUENCE</scope>
    <source>
        <strain evidence="1">Mato Grasso do Sul</strain>
        <tissue evidence="1">Salivary glands</tissue>
    </source>
</reference>
<dbReference type="InterPro" id="IPR012674">
    <property type="entry name" value="Calycin"/>
</dbReference>
<dbReference type="AlphaFoldDB" id="A0A023G9T5"/>
<dbReference type="Pfam" id="PF02098">
    <property type="entry name" value="His_binding"/>
    <property type="match status" value="1"/>
</dbReference>
<dbReference type="InterPro" id="IPR002970">
    <property type="entry name" value="Tick_his-bd"/>
</dbReference>
<sequence>GFVAHGTASQNCTEERTDAFEVIYNLPHTAAVYSSVQDPSLLCATADLLYFSRKEGKLGYLIHLKGLNGTTKQDVTFDYTNTTDPSVIILTVNKDTSNPIPSISLYSDYETCSVFKYEYSSGQDQCILYVDRAAVNNIPPICIGKLQCACGSAFPLYDNATCSNTDGSV</sequence>
<dbReference type="GO" id="GO:0030682">
    <property type="term" value="P:symbiont-mediated perturbation of host defenses"/>
    <property type="evidence" value="ECO:0007669"/>
    <property type="project" value="InterPro"/>
</dbReference>
<dbReference type="Gene3D" id="2.40.128.20">
    <property type="match status" value="1"/>
</dbReference>
<dbReference type="SUPFAM" id="SSF50814">
    <property type="entry name" value="Lipocalins"/>
    <property type="match status" value="1"/>
</dbReference>
<proteinExistence type="evidence at transcript level"/>
<dbReference type="EMBL" id="GBBM01005755">
    <property type="protein sequence ID" value="JAC29663.1"/>
    <property type="molecule type" value="mRNA"/>
</dbReference>
<protein>
    <submittedName>
        <fullName evidence="1">Putative lipocalin-5 1</fullName>
    </submittedName>
</protein>
<name>A0A023G9T5_AMBTT</name>
<accession>A0A023G9T5</accession>
<organism evidence="1">
    <name type="scientific">Amblyomma triste</name>
    <name type="common">Neotropical tick</name>
    <dbReference type="NCBI Taxonomy" id="251400"/>
    <lineage>
        <taxon>Eukaryota</taxon>
        <taxon>Metazoa</taxon>
        <taxon>Ecdysozoa</taxon>
        <taxon>Arthropoda</taxon>
        <taxon>Chelicerata</taxon>
        <taxon>Arachnida</taxon>
        <taxon>Acari</taxon>
        <taxon>Parasitiformes</taxon>
        <taxon>Ixodida</taxon>
        <taxon>Ixodoidea</taxon>
        <taxon>Ixodidae</taxon>
        <taxon>Amblyomminae</taxon>
        <taxon>Amblyomma</taxon>
    </lineage>
</organism>
<feature type="non-terminal residue" evidence="1">
    <location>
        <position position="1"/>
    </location>
</feature>